<name>A0A250KPP1_9GAMM</name>
<keyword evidence="3" id="KW-1185">Reference proteome</keyword>
<reference evidence="2 3" key="1">
    <citation type="submission" date="2016-12" db="EMBL/GenBank/DDBJ databases">
        <title>Genome sequencing of Methylocaldum marinum.</title>
        <authorList>
            <person name="Takeuchi M."/>
            <person name="Kamagata Y."/>
            <person name="Hiraoka S."/>
            <person name="Oshima K."/>
            <person name="Hattori M."/>
            <person name="Iwasaki W."/>
        </authorList>
    </citation>
    <scope>NUCLEOTIDE SEQUENCE [LARGE SCALE GENOMIC DNA]</scope>
    <source>
        <strain evidence="2 3">S8</strain>
    </source>
</reference>
<evidence type="ECO:0000256" key="1">
    <source>
        <dbReference type="SAM" id="MobiDB-lite"/>
    </source>
</evidence>
<sequence length="99" mass="10837">MKLTQQAGGPAASPELPAFPSSRPFMVHCENIDPPIRRRGRKPDNPHRNATLMPAHLEFGDERREATVVIGLPGHAGKLPQRLAEAHDTHTAPDNLARP</sequence>
<evidence type="ECO:0000313" key="3">
    <source>
        <dbReference type="Proteomes" id="UP000266313"/>
    </source>
</evidence>
<feature type="region of interest" description="Disordered" evidence="1">
    <location>
        <begin position="1"/>
        <end position="25"/>
    </location>
</feature>
<gene>
    <name evidence="2" type="ORF">sS8_1533</name>
</gene>
<proteinExistence type="predicted"/>
<evidence type="ECO:0000313" key="2">
    <source>
        <dbReference type="EMBL" id="BBA33492.1"/>
    </source>
</evidence>
<organism evidence="2 3">
    <name type="scientific">Methylocaldum marinum</name>
    <dbReference type="NCBI Taxonomy" id="1432792"/>
    <lineage>
        <taxon>Bacteria</taxon>
        <taxon>Pseudomonadati</taxon>
        <taxon>Pseudomonadota</taxon>
        <taxon>Gammaproteobacteria</taxon>
        <taxon>Methylococcales</taxon>
        <taxon>Methylococcaceae</taxon>
        <taxon>Methylocaldum</taxon>
    </lineage>
</organism>
<dbReference type="EMBL" id="AP017928">
    <property type="protein sequence ID" value="BBA33492.1"/>
    <property type="molecule type" value="Genomic_DNA"/>
</dbReference>
<dbReference type="KEGG" id="mmai:sS8_1533"/>
<dbReference type="Proteomes" id="UP000266313">
    <property type="component" value="Chromosome"/>
</dbReference>
<dbReference type="RefSeq" id="WP_119629090.1">
    <property type="nucleotide sequence ID" value="NZ_AP017928.1"/>
</dbReference>
<protein>
    <submittedName>
        <fullName evidence="2">Uncharacterized protein</fullName>
    </submittedName>
</protein>
<accession>A0A250KPP1</accession>
<dbReference type="AlphaFoldDB" id="A0A250KPP1"/>